<name>A0AAE0FIK1_9CHLO</name>
<reference evidence="3 4" key="1">
    <citation type="journal article" date="2015" name="Genome Biol. Evol.">
        <title>Comparative Genomics of a Bacterivorous Green Alga Reveals Evolutionary Causalities and Consequences of Phago-Mixotrophic Mode of Nutrition.</title>
        <authorList>
            <person name="Burns J.A."/>
            <person name="Paasch A."/>
            <person name="Narechania A."/>
            <person name="Kim E."/>
        </authorList>
    </citation>
    <scope>NUCLEOTIDE SEQUENCE [LARGE SCALE GENOMIC DNA]</scope>
    <source>
        <strain evidence="3 4">PLY_AMNH</strain>
    </source>
</reference>
<feature type="compositionally biased region" description="Polar residues" evidence="1">
    <location>
        <begin position="213"/>
        <end position="224"/>
    </location>
</feature>
<evidence type="ECO:0000313" key="4">
    <source>
        <dbReference type="Proteomes" id="UP001190700"/>
    </source>
</evidence>
<feature type="compositionally biased region" description="Acidic residues" evidence="1">
    <location>
        <begin position="310"/>
        <end position="321"/>
    </location>
</feature>
<dbReference type="InterPro" id="IPR013584">
    <property type="entry name" value="RAP"/>
</dbReference>
<dbReference type="AlphaFoldDB" id="A0AAE0FIK1"/>
<evidence type="ECO:0000259" key="2">
    <source>
        <dbReference type="PROSITE" id="PS51286"/>
    </source>
</evidence>
<dbReference type="PROSITE" id="PS51286">
    <property type="entry name" value="RAP"/>
    <property type="match status" value="1"/>
</dbReference>
<feature type="domain" description="RAP" evidence="2">
    <location>
        <begin position="129"/>
        <end position="189"/>
    </location>
</feature>
<dbReference type="SMART" id="SM00952">
    <property type="entry name" value="RAP"/>
    <property type="match status" value="1"/>
</dbReference>
<dbReference type="Proteomes" id="UP001190700">
    <property type="component" value="Unassembled WGS sequence"/>
</dbReference>
<gene>
    <name evidence="3" type="ORF">CYMTET_30739</name>
</gene>
<dbReference type="Pfam" id="PF08373">
    <property type="entry name" value="RAP"/>
    <property type="match status" value="1"/>
</dbReference>
<feature type="region of interest" description="Disordered" evidence="1">
    <location>
        <begin position="280"/>
        <end position="387"/>
    </location>
</feature>
<dbReference type="EMBL" id="LGRX02017887">
    <property type="protein sequence ID" value="KAK3260294.1"/>
    <property type="molecule type" value="Genomic_DNA"/>
</dbReference>
<dbReference type="Gene3D" id="3.40.960.10">
    <property type="entry name" value="VSR Endonuclease"/>
    <property type="match status" value="1"/>
</dbReference>
<keyword evidence="4" id="KW-1185">Reference proteome</keyword>
<feature type="compositionally biased region" description="Basic and acidic residues" evidence="1">
    <location>
        <begin position="226"/>
        <end position="242"/>
    </location>
</feature>
<evidence type="ECO:0000313" key="3">
    <source>
        <dbReference type="EMBL" id="KAK3260294.1"/>
    </source>
</evidence>
<feature type="non-terminal residue" evidence="3">
    <location>
        <position position="1"/>
    </location>
</feature>
<sequence length="387" mass="43054">AWALVVADQMPEDFRKRLRGAVAVVGPYNSQELRQLYQVELSTNLECPELGIDMVLKNAPSSRYFQGLWDLGNIRNVTMQCWDKGKKQSTISELQHDVSRTLTSMGLEHVLEYNTEEFPIDMAIVSHRIAIEVDGPSHYITSNLGLKPNGSTLLKRRLLQRLGWKWLSVPYFEYKTTWSQRAKQDFLRQKLIGMRTKIKVAAEPVEEVELGRSAQSALSTNNEAASRPDDLPPVQERSEIQRKMSKSLAAKKAGLNMLKRPGRSKVSQVLKYTTYASIQKGGDEGGEEVVAKSSQGRRAEAGPSVVPISDEAESGSDDDPTTEEHTEARSKMSKNLAAKKARLGLIKRSGRSKASQVIGYTAYDSIRTRNEADEDDAAKSPQDLGAD</sequence>
<proteinExistence type="predicted"/>
<protein>
    <recommendedName>
        <fullName evidence="2">RAP domain-containing protein</fullName>
    </recommendedName>
</protein>
<organism evidence="3 4">
    <name type="scientific">Cymbomonas tetramitiformis</name>
    <dbReference type="NCBI Taxonomy" id="36881"/>
    <lineage>
        <taxon>Eukaryota</taxon>
        <taxon>Viridiplantae</taxon>
        <taxon>Chlorophyta</taxon>
        <taxon>Pyramimonadophyceae</taxon>
        <taxon>Pyramimonadales</taxon>
        <taxon>Pyramimonadaceae</taxon>
        <taxon>Cymbomonas</taxon>
    </lineage>
</organism>
<feature type="region of interest" description="Disordered" evidence="1">
    <location>
        <begin position="211"/>
        <end position="244"/>
    </location>
</feature>
<accession>A0AAE0FIK1</accession>
<evidence type="ECO:0000256" key="1">
    <source>
        <dbReference type="SAM" id="MobiDB-lite"/>
    </source>
</evidence>
<comment type="caution">
    <text evidence="3">The sequence shown here is derived from an EMBL/GenBank/DDBJ whole genome shotgun (WGS) entry which is preliminary data.</text>
</comment>